<proteinExistence type="predicted"/>
<sequence>MQVLVLLVALLSVCSWTTLSVDGVTISLNGEPIPNNNISRRSVYDFEFVNSNDDFNRAMRCQSELSVSEIPAATYACHVGGGDSPVPCAYPEEEYIAFTGSSCCVTRGWSARRLPDEGGRRVHYLWRRSETPEEGYINCHMIGDINPVLGLYILYPITEVTAAIEVEAGTLTFRVRCTSTGGRALNMAVSGPNGYNSDISANIQPVGTPEFLSNDVYTARTEIISSSRDGDIFQCNVTSV</sequence>
<comment type="caution">
    <text evidence="2">The sequence shown here is derived from an EMBL/GenBank/DDBJ whole genome shotgun (WGS) entry which is preliminary data.</text>
</comment>
<feature type="chain" id="PRO_5041410905" evidence="1">
    <location>
        <begin position="21"/>
        <end position="240"/>
    </location>
</feature>
<feature type="signal peptide" evidence="1">
    <location>
        <begin position="1"/>
        <end position="20"/>
    </location>
</feature>
<feature type="non-terminal residue" evidence="2">
    <location>
        <position position="1"/>
    </location>
</feature>
<protein>
    <submittedName>
        <fullName evidence="2">Uncharacterized protein</fullName>
    </submittedName>
</protein>
<evidence type="ECO:0000313" key="2">
    <source>
        <dbReference type="EMBL" id="CAI8036859.1"/>
    </source>
</evidence>
<dbReference type="Proteomes" id="UP001174909">
    <property type="component" value="Unassembled WGS sequence"/>
</dbReference>
<accession>A0AA35SWI3</accession>
<keyword evidence="3" id="KW-1185">Reference proteome</keyword>
<organism evidence="2 3">
    <name type="scientific">Geodia barretti</name>
    <name type="common">Barrett's horny sponge</name>
    <dbReference type="NCBI Taxonomy" id="519541"/>
    <lineage>
        <taxon>Eukaryota</taxon>
        <taxon>Metazoa</taxon>
        <taxon>Porifera</taxon>
        <taxon>Demospongiae</taxon>
        <taxon>Heteroscleromorpha</taxon>
        <taxon>Tetractinellida</taxon>
        <taxon>Astrophorina</taxon>
        <taxon>Geodiidae</taxon>
        <taxon>Geodia</taxon>
    </lineage>
</organism>
<name>A0AA35SWI3_GEOBA</name>
<dbReference type="AlphaFoldDB" id="A0AA35SWI3"/>
<dbReference type="EMBL" id="CASHTH010002905">
    <property type="protein sequence ID" value="CAI8036859.1"/>
    <property type="molecule type" value="Genomic_DNA"/>
</dbReference>
<keyword evidence="1" id="KW-0732">Signal</keyword>
<evidence type="ECO:0000256" key="1">
    <source>
        <dbReference type="SAM" id="SignalP"/>
    </source>
</evidence>
<evidence type="ECO:0000313" key="3">
    <source>
        <dbReference type="Proteomes" id="UP001174909"/>
    </source>
</evidence>
<gene>
    <name evidence="2" type="ORF">GBAR_LOCUS20650</name>
</gene>
<reference evidence="2" key="1">
    <citation type="submission" date="2023-03" db="EMBL/GenBank/DDBJ databases">
        <authorList>
            <person name="Steffen K."/>
            <person name="Cardenas P."/>
        </authorList>
    </citation>
    <scope>NUCLEOTIDE SEQUENCE</scope>
</reference>